<evidence type="ECO:0000313" key="2">
    <source>
        <dbReference type="Proteomes" id="UP000199308"/>
    </source>
</evidence>
<protein>
    <recommendedName>
        <fullName evidence="3">DUF2059 domain-containing protein</fullName>
    </recommendedName>
</protein>
<evidence type="ECO:0000313" key="1">
    <source>
        <dbReference type="EMBL" id="SET16958.1"/>
    </source>
</evidence>
<dbReference type="Proteomes" id="UP000199308">
    <property type="component" value="Unassembled WGS sequence"/>
</dbReference>
<keyword evidence="2" id="KW-1185">Reference proteome</keyword>
<name>A0A1I0CC24_THASX</name>
<dbReference type="RefSeq" id="WP_093328401.1">
    <property type="nucleotide sequence ID" value="NZ_AP027363.1"/>
</dbReference>
<dbReference type="AlphaFoldDB" id="A0A1I0CC24"/>
<evidence type="ECO:0008006" key="3">
    <source>
        <dbReference type="Google" id="ProtNLM"/>
    </source>
</evidence>
<proteinExistence type="predicted"/>
<gene>
    <name evidence="1" type="ORF">SAMN05660429_01140</name>
</gene>
<reference evidence="1 2" key="1">
    <citation type="submission" date="2016-10" db="EMBL/GenBank/DDBJ databases">
        <authorList>
            <person name="de Groot N.N."/>
        </authorList>
    </citation>
    <scope>NUCLEOTIDE SEQUENCE [LARGE SCALE GENOMIC DNA]</scope>
    <source>
        <strain evidence="1 2">DSM 19706</strain>
    </source>
</reference>
<dbReference type="EMBL" id="FOHK01000005">
    <property type="protein sequence ID" value="SET16958.1"/>
    <property type="molecule type" value="Genomic_DNA"/>
</dbReference>
<organism evidence="1 2">
    <name type="scientific">Thalassotalea agarivorans</name>
    <name type="common">Thalassomonas agarivorans</name>
    <dbReference type="NCBI Taxonomy" id="349064"/>
    <lineage>
        <taxon>Bacteria</taxon>
        <taxon>Pseudomonadati</taxon>
        <taxon>Pseudomonadota</taxon>
        <taxon>Gammaproteobacteria</taxon>
        <taxon>Alteromonadales</taxon>
        <taxon>Colwelliaceae</taxon>
        <taxon>Thalassotalea</taxon>
    </lineage>
</organism>
<accession>A0A1I0CC24</accession>
<sequence>MKKLVLVGLLVALCLIVVTPNVQKYLAIRDYYALSQQQGLVAGTTHSIKHIAFTQANLLEIRLNDEIKSMVNETLLVDDILFSMQWRMALGFEVDEIEQINSWYQSDVAARIKQAEGALESDTFQIKLAQYIESTKQQNVSEEKLLAVSHFLSRTRMVERYAHAVLLALKEITIAQLITVDNMSRLQAQRIVNQKASGWLATIKPQLSKHLHYRYMYLYQPFSPGEIAQFGHHYLTGHGQKELLRYYGALNQALISWGENLAQEIIAKRG</sequence>